<dbReference type="GeneID" id="85367327"/>
<evidence type="ECO:0000313" key="5">
    <source>
        <dbReference type="EMBL" id="KAK0447857.1"/>
    </source>
</evidence>
<accession>A0AA39MV72</accession>
<feature type="transmembrane region" description="Helical" evidence="4">
    <location>
        <begin position="6"/>
        <end position="26"/>
    </location>
</feature>
<keyword evidence="4" id="KW-1133">Transmembrane helix</keyword>
<evidence type="ECO:0000313" key="6">
    <source>
        <dbReference type="Proteomes" id="UP001175211"/>
    </source>
</evidence>
<comment type="similarity">
    <text evidence="3">Belongs to the ustYa family.</text>
</comment>
<evidence type="ECO:0008006" key="7">
    <source>
        <dbReference type="Google" id="ProtNLM"/>
    </source>
</evidence>
<dbReference type="PANTHER" id="PTHR33365:SF11">
    <property type="entry name" value="TAT PATHWAY SIGNAL SEQUENCE"/>
    <property type="match status" value="1"/>
</dbReference>
<dbReference type="GO" id="GO:0043386">
    <property type="term" value="P:mycotoxin biosynthetic process"/>
    <property type="evidence" value="ECO:0007669"/>
    <property type="project" value="InterPro"/>
</dbReference>
<keyword evidence="6" id="KW-1185">Reference proteome</keyword>
<dbReference type="InterPro" id="IPR021765">
    <property type="entry name" value="UstYa-like"/>
</dbReference>
<dbReference type="PANTHER" id="PTHR33365">
    <property type="entry name" value="YALI0B05434P"/>
    <property type="match status" value="1"/>
</dbReference>
<evidence type="ECO:0000256" key="1">
    <source>
        <dbReference type="ARBA" id="ARBA00004685"/>
    </source>
</evidence>
<name>A0AA39MV72_ARMTA</name>
<dbReference type="GO" id="GO:0016491">
    <property type="term" value="F:oxidoreductase activity"/>
    <property type="evidence" value="ECO:0007669"/>
    <property type="project" value="UniProtKB-KW"/>
</dbReference>
<evidence type="ECO:0000256" key="3">
    <source>
        <dbReference type="ARBA" id="ARBA00035112"/>
    </source>
</evidence>
<reference evidence="5" key="1">
    <citation type="submission" date="2023-06" db="EMBL/GenBank/DDBJ databases">
        <authorList>
            <consortium name="Lawrence Berkeley National Laboratory"/>
            <person name="Ahrendt S."/>
            <person name="Sahu N."/>
            <person name="Indic B."/>
            <person name="Wong-Bajracharya J."/>
            <person name="Merenyi Z."/>
            <person name="Ke H.-M."/>
            <person name="Monk M."/>
            <person name="Kocsube S."/>
            <person name="Drula E."/>
            <person name="Lipzen A."/>
            <person name="Balint B."/>
            <person name="Henrissat B."/>
            <person name="Andreopoulos B."/>
            <person name="Martin F.M."/>
            <person name="Harder C.B."/>
            <person name="Rigling D."/>
            <person name="Ford K.L."/>
            <person name="Foster G.D."/>
            <person name="Pangilinan J."/>
            <person name="Papanicolaou A."/>
            <person name="Barry K."/>
            <person name="LaButti K."/>
            <person name="Viragh M."/>
            <person name="Koriabine M."/>
            <person name="Yan M."/>
            <person name="Riley R."/>
            <person name="Champramary S."/>
            <person name="Plett K.L."/>
            <person name="Tsai I.J."/>
            <person name="Slot J."/>
            <person name="Sipos G."/>
            <person name="Plett J."/>
            <person name="Nagy L.G."/>
            <person name="Grigoriev I.V."/>
        </authorList>
    </citation>
    <scope>NUCLEOTIDE SEQUENCE</scope>
    <source>
        <strain evidence="5">CCBAS 213</strain>
    </source>
</reference>
<organism evidence="5 6">
    <name type="scientific">Armillaria tabescens</name>
    <name type="common">Ringless honey mushroom</name>
    <name type="synonym">Agaricus tabescens</name>
    <dbReference type="NCBI Taxonomy" id="1929756"/>
    <lineage>
        <taxon>Eukaryota</taxon>
        <taxon>Fungi</taxon>
        <taxon>Dikarya</taxon>
        <taxon>Basidiomycota</taxon>
        <taxon>Agaricomycotina</taxon>
        <taxon>Agaricomycetes</taxon>
        <taxon>Agaricomycetidae</taxon>
        <taxon>Agaricales</taxon>
        <taxon>Marasmiineae</taxon>
        <taxon>Physalacriaceae</taxon>
        <taxon>Desarmillaria</taxon>
    </lineage>
</organism>
<gene>
    <name evidence="5" type="ORF">EV420DRAFT_862797</name>
</gene>
<comment type="caution">
    <text evidence="5">The sequence shown here is derived from an EMBL/GenBank/DDBJ whole genome shotgun (WGS) entry which is preliminary data.</text>
</comment>
<sequence>MQKKSYLTLIIVFLFASVAIKTIAVMKFSYMISKFLAAEYPHFAFVGGSVPQELPGKYGAATMEIKHPDTHYPLNDNDAWAVLLLPPDEGFIRLGPKGRPFALSMYHQLHCLNALRYAHVAARLGLVAHPEDRDMYHDNHCLNYIRQGLLCRADNSLPPINSSAATQYRCQDWTKVRNFVKQNRDDWDGVPLTHAWEEPD</sequence>
<keyword evidence="2" id="KW-0560">Oxidoreductase</keyword>
<dbReference type="EMBL" id="JAUEPS010000043">
    <property type="protein sequence ID" value="KAK0447857.1"/>
    <property type="molecule type" value="Genomic_DNA"/>
</dbReference>
<keyword evidence="4" id="KW-0472">Membrane</keyword>
<dbReference type="AlphaFoldDB" id="A0AA39MV72"/>
<evidence type="ECO:0000256" key="2">
    <source>
        <dbReference type="ARBA" id="ARBA00023002"/>
    </source>
</evidence>
<comment type="pathway">
    <text evidence="1">Mycotoxin biosynthesis.</text>
</comment>
<dbReference type="Proteomes" id="UP001175211">
    <property type="component" value="Unassembled WGS sequence"/>
</dbReference>
<dbReference type="RefSeq" id="XP_060326272.1">
    <property type="nucleotide sequence ID" value="XM_060483779.1"/>
</dbReference>
<keyword evidence="4" id="KW-0812">Transmembrane</keyword>
<protein>
    <recommendedName>
        <fullName evidence="7">Oxidase ustYa</fullName>
    </recommendedName>
</protein>
<dbReference type="Pfam" id="PF11807">
    <property type="entry name" value="UstYa"/>
    <property type="match status" value="1"/>
</dbReference>
<proteinExistence type="inferred from homology"/>
<evidence type="ECO:0000256" key="4">
    <source>
        <dbReference type="SAM" id="Phobius"/>
    </source>
</evidence>